<feature type="transmembrane region" description="Helical" evidence="2">
    <location>
        <begin position="498"/>
        <end position="528"/>
    </location>
</feature>
<dbReference type="Pfam" id="PF06808">
    <property type="entry name" value="DctM"/>
    <property type="match status" value="1"/>
</dbReference>
<feature type="transmembrane region" description="Helical" evidence="2">
    <location>
        <begin position="33"/>
        <end position="52"/>
    </location>
</feature>
<feature type="transmembrane region" description="Helical" evidence="2">
    <location>
        <begin position="612"/>
        <end position="631"/>
    </location>
</feature>
<comment type="function">
    <text evidence="1">Part of the tripartite ATP-independent periplasmic (TRAP) transport system.</text>
</comment>
<reference evidence="4 5" key="1">
    <citation type="submission" date="2018-11" db="EMBL/GenBank/DDBJ databases">
        <title>Genomic Encyclopedia of Type Strains, Phase IV (KMG-IV): sequencing the most valuable type-strain genomes for metagenomic binning, comparative biology and taxonomic classification.</title>
        <authorList>
            <person name="Goeker M."/>
        </authorList>
    </citation>
    <scope>NUCLEOTIDE SEQUENCE [LARGE SCALE GENOMIC DNA]</scope>
    <source>
        <strain evidence="4 5">DSM 5900</strain>
    </source>
</reference>
<proteinExistence type="predicted"/>
<dbReference type="InterPro" id="IPR010656">
    <property type="entry name" value="DctM"/>
</dbReference>
<feature type="transmembrane region" description="Helical" evidence="2">
    <location>
        <begin position="417"/>
        <end position="436"/>
    </location>
</feature>
<feature type="transmembrane region" description="Helical" evidence="2">
    <location>
        <begin position="188"/>
        <end position="211"/>
    </location>
</feature>
<dbReference type="PANTHER" id="PTHR43849">
    <property type="entry name" value="BLL3936 PROTEIN"/>
    <property type="match status" value="1"/>
</dbReference>
<dbReference type="EMBL" id="RJKX01000014">
    <property type="protein sequence ID" value="ROP90501.1"/>
    <property type="molecule type" value="Genomic_DNA"/>
</dbReference>
<evidence type="ECO:0000259" key="3">
    <source>
        <dbReference type="Pfam" id="PF06808"/>
    </source>
</evidence>
<dbReference type="NCBIfam" id="TIGR02123">
    <property type="entry name" value="TRAP_fused"/>
    <property type="match status" value="1"/>
</dbReference>
<evidence type="ECO:0000313" key="4">
    <source>
        <dbReference type="EMBL" id="ROP90501.1"/>
    </source>
</evidence>
<dbReference type="GO" id="GO:0022857">
    <property type="term" value="F:transmembrane transporter activity"/>
    <property type="evidence" value="ECO:0007669"/>
    <property type="project" value="UniProtKB-UniRule"/>
</dbReference>
<sequence>MHTHETLATEDAERADKFEFGARTRRFDGWRQHAFVGLSAAYCLFHIAVLNVVPLDEWVFRTIHVTVGSAIAFLLYSARSTGGGGRVPWYDWLAILLSLACCAYIWLNVDELIGRTGVLPTQMDAVVAAIGTVLVVEITRRTAGLALPIICLVFIAYVFVGPWLPGILNYRGYEVDLFFSFIYSMEGIFGMTTAASSQFIILFVAFAAFLQASKTGEYFINLAIGLFGGVRGGPAKVTVVSGVLFGTISGSAVANVVASGMFSIPMMRRVGYSRTSAAAVEATSSTGGQLVPPVMGAGAFLMAEITGIPYTDIALAALIPAGLFYVANYAHVDIEAIKQNIRGLPRSELPSIPRLLRQAYLLAPLIILIWTLLSGFSVIRAGTLGIVAAIVTSWLSRETRMGVGATIRALDDATRQSLQLVAVCACAGIIVGVLGLTGLGGRFSAMILSIAGESQFLALLFAMLIALLLGMGMPTTAAYAIAAAVVAPGLQQMGIPPLVAHLFIFYYAVISAITPPVALASFAAAALAGSDPWKTSFESVRYGVGAFVVPFMFFYQPAILLQGDALSIVVAVITAVLGVLSLAFASEAWLGMPLGWPMRGLLLCGGLFLMGGAWWGDLAGGAILVFAYAMARIYRSKNGGS</sequence>
<name>A0A3N1LBY4_9PROT</name>
<keyword evidence="2" id="KW-0472">Membrane</keyword>
<evidence type="ECO:0000256" key="1">
    <source>
        <dbReference type="RuleBase" id="RU369079"/>
    </source>
</evidence>
<feature type="transmembrane region" description="Helical" evidence="2">
    <location>
        <begin position="379"/>
        <end position="396"/>
    </location>
</feature>
<feature type="transmembrane region" description="Helical" evidence="2">
    <location>
        <begin position="568"/>
        <end position="592"/>
    </location>
</feature>
<feature type="transmembrane region" description="Helical" evidence="2">
    <location>
        <begin position="355"/>
        <end position="373"/>
    </location>
</feature>
<dbReference type="PANTHER" id="PTHR43849:SF2">
    <property type="entry name" value="BLL3936 PROTEIN"/>
    <property type="match status" value="1"/>
</dbReference>
<feature type="transmembrane region" description="Helical" evidence="2">
    <location>
        <begin position="89"/>
        <end position="107"/>
    </location>
</feature>
<feature type="transmembrane region" description="Helical" evidence="2">
    <location>
        <begin position="456"/>
        <end position="486"/>
    </location>
</feature>
<gene>
    <name evidence="4" type="ORF">EDC65_2350</name>
</gene>
<feature type="transmembrane region" description="Helical" evidence="2">
    <location>
        <begin position="119"/>
        <end position="138"/>
    </location>
</feature>
<feature type="transmembrane region" description="Helical" evidence="2">
    <location>
        <begin position="218"/>
        <end position="237"/>
    </location>
</feature>
<comment type="caution">
    <text evidence="4">The sequence shown here is derived from an EMBL/GenBank/DDBJ whole genome shotgun (WGS) entry which is preliminary data.</text>
</comment>
<feature type="transmembrane region" description="Helical" evidence="2">
    <location>
        <begin position="243"/>
        <end position="264"/>
    </location>
</feature>
<dbReference type="InterPro" id="IPR011853">
    <property type="entry name" value="TRAP_DctM-Dct_fused"/>
</dbReference>
<dbReference type="Proteomes" id="UP000278222">
    <property type="component" value="Unassembled WGS sequence"/>
</dbReference>
<evidence type="ECO:0000313" key="5">
    <source>
        <dbReference type="Proteomes" id="UP000278222"/>
    </source>
</evidence>
<keyword evidence="2" id="KW-0812">Transmembrane</keyword>
<dbReference type="AlphaFoldDB" id="A0A3N1LBY4"/>
<keyword evidence="5" id="KW-1185">Reference proteome</keyword>
<feature type="transmembrane region" description="Helical" evidence="2">
    <location>
        <begin position="145"/>
        <end position="168"/>
    </location>
</feature>
<comment type="subcellular location">
    <subcellularLocation>
        <location evidence="1">Cell inner membrane</location>
        <topology evidence="1">Multi-pass membrane protein</topology>
    </subcellularLocation>
</comment>
<dbReference type="OrthoDB" id="9759894at2"/>
<evidence type="ECO:0000256" key="2">
    <source>
        <dbReference type="SAM" id="Phobius"/>
    </source>
</evidence>
<protein>
    <submittedName>
        <fullName evidence="4">TRAP transporter 4TM/12TM fusion protein</fullName>
    </submittedName>
</protein>
<feature type="transmembrane region" description="Helical" evidence="2">
    <location>
        <begin position="58"/>
        <end position="77"/>
    </location>
</feature>
<feature type="domain" description="TRAP C4-dicarboxylate transport system permease DctM subunit" evidence="3">
    <location>
        <begin position="131"/>
        <end position="562"/>
    </location>
</feature>
<keyword evidence="1" id="KW-0813">Transport</keyword>
<dbReference type="RefSeq" id="WP_123689916.1">
    <property type="nucleotide sequence ID" value="NZ_AP019700.1"/>
</dbReference>
<keyword evidence="2" id="KW-1133">Transmembrane helix</keyword>
<feature type="transmembrane region" description="Helical" evidence="2">
    <location>
        <begin position="540"/>
        <end position="561"/>
    </location>
</feature>
<organism evidence="4 5">
    <name type="scientific">Stella humosa</name>
    <dbReference type="NCBI Taxonomy" id="94"/>
    <lineage>
        <taxon>Bacteria</taxon>
        <taxon>Pseudomonadati</taxon>
        <taxon>Pseudomonadota</taxon>
        <taxon>Alphaproteobacteria</taxon>
        <taxon>Rhodospirillales</taxon>
        <taxon>Stellaceae</taxon>
        <taxon>Stella</taxon>
    </lineage>
</organism>
<accession>A0A3N1LBY4</accession>
<dbReference type="GO" id="GO:0005886">
    <property type="term" value="C:plasma membrane"/>
    <property type="evidence" value="ECO:0007669"/>
    <property type="project" value="UniProtKB-SubCell"/>
</dbReference>
<keyword evidence="1" id="KW-0997">Cell inner membrane</keyword>
<keyword evidence="1" id="KW-1003">Cell membrane</keyword>